<dbReference type="Pfam" id="PF00644">
    <property type="entry name" value="PARP"/>
    <property type="match status" value="1"/>
</dbReference>
<feature type="domain" description="PARP catalytic" evidence="6">
    <location>
        <begin position="248"/>
        <end position="466"/>
    </location>
</feature>
<keyword evidence="4" id="KW-0539">Nucleus</keyword>
<sequence>MEAQNDMVLDSKLGVLHGIKRKRAVQHATVFPGASHVIIPQPSLGLSPQKHGKRRRLNDCRGKSGRSLLLCYSNFKKTGIPQRIMFFEKDVWTDFPQDLIALIKKDLDAKQPFIEVEIGGQSFVLDLLHMFRLDRKTGCKQPIAWIDEVGRCFFPETFADEDGPYDCCEHDCESDQESMFSKSYAPQEIKLQLEIDINGGQQSKLKECSGESSSFVRQVPIAQNPATSHCAVEVEDTCKRIVEARPCESLEDIQQKENKFLDVELDEQLDSSTVEQMFLMGMNPCGGVDVLDIKPCTGASAQYRLERFQKQVQIMKKYRGNANVQYAWLASSKKALPTIGMHGLGHSGLSTIPQIYGTGVHLAASKFTNASANYCDVDENGVQYMVLCRVIMGKMERLCPGSRQYLPSSEDVDSGVDDLQSPKYYIIWNMNISTHVYPEFVVSFKLSSNAKGHLNGRETNNAVSGVTASSPGPQGCLPVVSSAGELGSINHRTSDSGGSQENDPSLGSNTSKTPKSPWMPFPMLFAAISNKIARTDMDQIAFHYELFRNKKISRPEFVKKLRLIVGDDLLRTTITSLQRKVPSANEVEEAKQKIIKCPGNV</sequence>
<dbReference type="PANTHER" id="PTHR32263:SF5">
    <property type="entry name" value="INACTIVE POLY [ADP-RIBOSE] POLYMERASE SRO1-RELATED"/>
    <property type="match status" value="1"/>
</dbReference>
<evidence type="ECO:0000256" key="4">
    <source>
        <dbReference type="ARBA" id="ARBA00023242"/>
    </source>
</evidence>
<evidence type="ECO:0000313" key="8">
    <source>
        <dbReference type="EMBL" id="OMO93365.1"/>
    </source>
</evidence>
<evidence type="ECO:0000313" key="9">
    <source>
        <dbReference type="Proteomes" id="UP000187203"/>
    </source>
</evidence>
<dbReference type="InterPro" id="IPR022003">
    <property type="entry name" value="RST"/>
</dbReference>
<dbReference type="Gene3D" id="3.90.228.10">
    <property type="match status" value="1"/>
</dbReference>
<evidence type="ECO:0000256" key="2">
    <source>
        <dbReference type="ARBA" id="ARBA00022473"/>
    </source>
</evidence>
<dbReference type="GO" id="GO:0005634">
    <property type="term" value="C:nucleus"/>
    <property type="evidence" value="ECO:0007669"/>
    <property type="project" value="UniProtKB-SubCell"/>
</dbReference>
<dbReference type="PANTHER" id="PTHR32263">
    <property type="entry name" value="INACTIVE POLY [ADP-RIBOSE] POLYMERASE SRO4-RELATED"/>
    <property type="match status" value="1"/>
</dbReference>
<dbReference type="InterPro" id="IPR012317">
    <property type="entry name" value="Poly(ADP-ribose)pol_cat_dom"/>
</dbReference>
<organism evidence="8 9">
    <name type="scientific">Corchorus olitorius</name>
    <dbReference type="NCBI Taxonomy" id="93759"/>
    <lineage>
        <taxon>Eukaryota</taxon>
        <taxon>Viridiplantae</taxon>
        <taxon>Streptophyta</taxon>
        <taxon>Embryophyta</taxon>
        <taxon>Tracheophyta</taxon>
        <taxon>Spermatophyta</taxon>
        <taxon>Magnoliopsida</taxon>
        <taxon>eudicotyledons</taxon>
        <taxon>Gunneridae</taxon>
        <taxon>Pentapetalae</taxon>
        <taxon>rosids</taxon>
        <taxon>malvids</taxon>
        <taxon>Malvales</taxon>
        <taxon>Malvaceae</taxon>
        <taxon>Grewioideae</taxon>
        <taxon>Apeibeae</taxon>
        <taxon>Corchorus</taxon>
    </lineage>
</organism>
<keyword evidence="2" id="KW-0217">Developmental protein</keyword>
<dbReference type="Proteomes" id="UP000187203">
    <property type="component" value="Unassembled WGS sequence"/>
</dbReference>
<comment type="caution">
    <text evidence="8">The sequence shown here is derived from an EMBL/GenBank/DDBJ whole genome shotgun (WGS) entry which is preliminary data.</text>
</comment>
<evidence type="ECO:0000256" key="1">
    <source>
        <dbReference type="ARBA" id="ARBA00004123"/>
    </source>
</evidence>
<protein>
    <submittedName>
        <fullName evidence="8">Uncharacterized protein</fullName>
    </submittedName>
</protein>
<dbReference type="EMBL" id="AWUE01016270">
    <property type="protein sequence ID" value="OMO93365.1"/>
    <property type="molecule type" value="Genomic_DNA"/>
</dbReference>
<dbReference type="STRING" id="93759.A0A1R3JEW4"/>
<dbReference type="InterPro" id="IPR057823">
    <property type="entry name" value="WWE_RCD1"/>
</dbReference>
<evidence type="ECO:0000259" key="7">
    <source>
        <dbReference type="PROSITE" id="PS51879"/>
    </source>
</evidence>
<evidence type="ECO:0000256" key="3">
    <source>
        <dbReference type="ARBA" id="ARBA00023016"/>
    </source>
</evidence>
<comment type="subcellular location">
    <subcellularLocation>
        <location evidence="1">Nucleus</location>
    </subcellularLocation>
</comment>
<dbReference type="OrthoDB" id="6133115at2759"/>
<feature type="compositionally biased region" description="Polar residues" evidence="5">
    <location>
        <begin position="495"/>
        <end position="514"/>
    </location>
</feature>
<feature type="domain" description="RST" evidence="7">
    <location>
        <begin position="512"/>
        <end position="583"/>
    </location>
</feature>
<accession>A0A1R3JEW4</accession>
<dbReference type="InterPro" id="IPR044964">
    <property type="entry name" value="RCD1/SRO1-5"/>
</dbReference>
<dbReference type="AlphaFoldDB" id="A0A1R3JEW4"/>
<evidence type="ECO:0000256" key="5">
    <source>
        <dbReference type="SAM" id="MobiDB-lite"/>
    </source>
</evidence>
<keyword evidence="3" id="KW-0346">Stress response</keyword>
<dbReference type="SUPFAM" id="SSF56399">
    <property type="entry name" value="ADP-ribosylation"/>
    <property type="match status" value="1"/>
</dbReference>
<feature type="region of interest" description="Disordered" evidence="5">
    <location>
        <begin position="488"/>
        <end position="515"/>
    </location>
</feature>
<keyword evidence="9" id="KW-1185">Reference proteome</keyword>
<dbReference type="PROSITE" id="PS51059">
    <property type="entry name" value="PARP_CATALYTIC"/>
    <property type="match status" value="1"/>
</dbReference>
<dbReference type="Pfam" id="PF23467">
    <property type="entry name" value="WWE_5"/>
    <property type="match status" value="1"/>
</dbReference>
<dbReference type="PROSITE" id="PS51879">
    <property type="entry name" value="RST"/>
    <property type="match status" value="1"/>
</dbReference>
<name>A0A1R3JEW4_9ROSI</name>
<proteinExistence type="predicted"/>
<dbReference type="Pfam" id="PF12174">
    <property type="entry name" value="RST"/>
    <property type="match status" value="1"/>
</dbReference>
<evidence type="ECO:0000259" key="6">
    <source>
        <dbReference type="PROSITE" id="PS51059"/>
    </source>
</evidence>
<reference evidence="9" key="1">
    <citation type="submission" date="2013-09" db="EMBL/GenBank/DDBJ databases">
        <title>Corchorus olitorius genome sequencing.</title>
        <authorList>
            <person name="Alam M."/>
            <person name="Haque M.S."/>
            <person name="Islam M.S."/>
            <person name="Emdad E.M."/>
            <person name="Islam M.M."/>
            <person name="Ahmed B."/>
            <person name="Halim A."/>
            <person name="Hossen Q.M.M."/>
            <person name="Hossain M.Z."/>
            <person name="Ahmed R."/>
            <person name="Khan M.M."/>
            <person name="Islam R."/>
            <person name="Rashid M.M."/>
            <person name="Khan S.A."/>
            <person name="Rahman M.S."/>
            <person name="Alam M."/>
            <person name="Yahiya A.S."/>
            <person name="Khan M.S."/>
            <person name="Azam M.S."/>
            <person name="Haque T."/>
            <person name="Lashkar M.Z.H."/>
            <person name="Akhand A.I."/>
            <person name="Morshed G."/>
            <person name="Roy S."/>
            <person name="Uddin K.S."/>
            <person name="Rabeya T."/>
            <person name="Hossain A.S."/>
            <person name="Chowdhury A."/>
            <person name="Snigdha A.R."/>
            <person name="Mortoza M.S."/>
            <person name="Matin S.A."/>
            <person name="Hoque S.M.E."/>
            <person name="Islam M.K."/>
            <person name="Roy D.K."/>
            <person name="Haider R."/>
            <person name="Moosa M.M."/>
            <person name="Elias S.M."/>
            <person name="Hasan A.M."/>
            <person name="Jahan S."/>
            <person name="Shafiuddin M."/>
            <person name="Mahmood N."/>
            <person name="Shommy N.S."/>
        </authorList>
    </citation>
    <scope>NUCLEOTIDE SEQUENCE [LARGE SCALE GENOMIC DNA]</scope>
    <source>
        <strain evidence="9">cv. O-4</strain>
    </source>
</reference>
<dbReference type="GO" id="GO:0003950">
    <property type="term" value="F:NAD+ poly-ADP-ribosyltransferase activity"/>
    <property type="evidence" value="ECO:0007669"/>
    <property type="project" value="InterPro"/>
</dbReference>
<gene>
    <name evidence="8" type="ORF">COLO4_16946</name>
</gene>